<gene>
    <name evidence="2" type="ORF">IU514_14075</name>
</gene>
<evidence type="ECO:0000313" key="3">
    <source>
        <dbReference type="Proteomes" id="UP001429984"/>
    </source>
</evidence>
<dbReference type="EMBL" id="JADLZT010000007">
    <property type="protein sequence ID" value="MBF6025156.1"/>
    <property type="molecule type" value="Genomic_DNA"/>
</dbReference>
<proteinExistence type="predicted"/>
<keyword evidence="3" id="KW-1185">Reference proteome</keyword>
<accession>A0ABS0B814</accession>
<dbReference type="RefSeq" id="WP_194931758.1">
    <property type="nucleotide sequence ID" value="NZ_JADLZT010000007.1"/>
</dbReference>
<organism evidence="2 3">
    <name type="scientific">Lysobacter niastensis</name>
    <dbReference type="NCBI Taxonomy" id="380629"/>
    <lineage>
        <taxon>Bacteria</taxon>
        <taxon>Pseudomonadati</taxon>
        <taxon>Pseudomonadota</taxon>
        <taxon>Gammaproteobacteria</taxon>
        <taxon>Lysobacterales</taxon>
        <taxon>Lysobacteraceae</taxon>
        <taxon>Lysobacter</taxon>
    </lineage>
</organism>
<evidence type="ECO:0000313" key="2">
    <source>
        <dbReference type="EMBL" id="MBF6025156.1"/>
    </source>
</evidence>
<comment type="caution">
    <text evidence="2">The sequence shown here is derived from an EMBL/GenBank/DDBJ whole genome shotgun (WGS) entry which is preliminary data.</text>
</comment>
<protein>
    <recommendedName>
        <fullName evidence="4">CopL family metal-binding regulatory protein</fullName>
    </recommendedName>
</protein>
<name>A0ABS0B814_9GAMM</name>
<sequence>MPLRHLARVAFHLLLALMLALPAAAAPAQGVHDALQTASAAATDDMPCDEMGMPEHDSKPCDCCTPHQCDFSACLGVACLPELQRVVAHIPPARAPSAWRHVAAAPRPLETPFRPPIA</sequence>
<evidence type="ECO:0008006" key="4">
    <source>
        <dbReference type="Google" id="ProtNLM"/>
    </source>
</evidence>
<feature type="chain" id="PRO_5046148027" description="CopL family metal-binding regulatory protein" evidence="1">
    <location>
        <begin position="26"/>
        <end position="118"/>
    </location>
</feature>
<evidence type="ECO:0000256" key="1">
    <source>
        <dbReference type="SAM" id="SignalP"/>
    </source>
</evidence>
<feature type="signal peptide" evidence="1">
    <location>
        <begin position="1"/>
        <end position="25"/>
    </location>
</feature>
<keyword evidence="1" id="KW-0732">Signal</keyword>
<reference evidence="2 3" key="1">
    <citation type="submission" date="2020-11" db="EMBL/GenBank/DDBJ databases">
        <title>Draft Genome Sequence and Secondary Metabolite Biosynthetic Potential of the Lysobacter niastensis Type strain DSM 18481.</title>
        <authorList>
            <person name="Turrini P."/>
            <person name="Artuso I."/>
            <person name="Tescari M."/>
            <person name="Lugli G.A."/>
            <person name="Frangipani E."/>
            <person name="Ventura M."/>
            <person name="Visca P."/>
        </authorList>
    </citation>
    <scope>NUCLEOTIDE SEQUENCE [LARGE SCALE GENOMIC DNA]</scope>
    <source>
        <strain evidence="2 3">DSM 18481</strain>
    </source>
</reference>
<dbReference type="Proteomes" id="UP001429984">
    <property type="component" value="Unassembled WGS sequence"/>
</dbReference>